<organism evidence="1 2">
    <name type="scientific">Melastoma candidum</name>
    <dbReference type="NCBI Taxonomy" id="119954"/>
    <lineage>
        <taxon>Eukaryota</taxon>
        <taxon>Viridiplantae</taxon>
        <taxon>Streptophyta</taxon>
        <taxon>Embryophyta</taxon>
        <taxon>Tracheophyta</taxon>
        <taxon>Spermatophyta</taxon>
        <taxon>Magnoliopsida</taxon>
        <taxon>eudicotyledons</taxon>
        <taxon>Gunneridae</taxon>
        <taxon>Pentapetalae</taxon>
        <taxon>rosids</taxon>
        <taxon>malvids</taxon>
        <taxon>Myrtales</taxon>
        <taxon>Melastomataceae</taxon>
        <taxon>Melastomatoideae</taxon>
        <taxon>Melastomateae</taxon>
        <taxon>Melastoma</taxon>
    </lineage>
</organism>
<keyword evidence="2" id="KW-1185">Reference proteome</keyword>
<proteinExistence type="predicted"/>
<comment type="caution">
    <text evidence="1">The sequence shown here is derived from an EMBL/GenBank/DDBJ whole genome shotgun (WGS) entry which is preliminary data.</text>
</comment>
<dbReference type="Proteomes" id="UP001057402">
    <property type="component" value="Chromosome 2"/>
</dbReference>
<reference evidence="2" key="1">
    <citation type="journal article" date="2023" name="Front. Plant Sci.">
        <title>Chromosomal-level genome assembly of Melastoma candidum provides insights into trichome evolution.</title>
        <authorList>
            <person name="Zhong Y."/>
            <person name="Wu W."/>
            <person name="Sun C."/>
            <person name="Zou P."/>
            <person name="Liu Y."/>
            <person name="Dai S."/>
            <person name="Zhou R."/>
        </authorList>
    </citation>
    <scope>NUCLEOTIDE SEQUENCE [LARGE SCALE GENOMIC DNA]</scope>
</reference>
<sequence>MAEPEPLEEWQHLSPSLPSSPKWLHSLLVRDDYLGEQSAFHPSRHEDLDPLFRPQPPPLSSSSSTDDEQPQEEEEEEVVVQLDDEAKEDGFGAVVPRSCSLLRAVYRVVGNGLFLNRGAWGRTPAMAAAGIVAVVFTSWAYSKFRKSTLLRWKRRRAAEDNAAVENLILLVKQKEERITQLMIQIARMHEVMMAQRRVRVLRVA</sequence>
<protein>
    <submittedName>
        <fullName evidence="1">Uncharacterized protein</fullName>
    </submittedName>
</protein>
<gene>
    <name evidence="1" type="ORF">MLD38_005347</name>
</gene>
<evidence type="ECO:0000313" key="2">
    <source>
        <dbReference type="Proteomes" id="UP001057402"/>
    </source>
</evidence>
<accession>A0ACB9S8K3</accession>
<dbReference type="EMBL" id="CM042881">
    <property type="protein sequence ID" value="KAI4387520.1"/>
    <property type="molecule type" value="Genomic_DNA"/>
</dbReference>
<name>A0ACB9S8K3_9MYRT</name>
<evidence type="ECO:0000313" key="1">
    <source>
        <dbReference type="EMBL" id="KAI4387520.1"/>
    </source>
</evidence>